<keyword evidence="2" id="KW-1185">Reference proteome</keyword>
<comment type="caution">
    <text evidence="1">The sequence shown here is derived from an EMBL/GenBank/DDBJ whole genome shotgun (WGS) entry which is preliminary data.</text>
</comment>
<reference evidence="1 2" key="1">
    <citation type="submission" date="2022-01" db="EMBL/GenBank/DDBJ databases">
        <authorList>
            <person name="Xiong W."/>
            <person name="Schranz E."/>
        </authorList>
    </citation>
    <scope>NUCLEOTIDE SEQUENCE [LARGE SCALE GENOMIC DNA]</scope>
</reference>
<name>A0AAU9N770_9ASTR</name>
<gene>
    <name evidence="1" type="ORF">LVIROSA_LOCUS22186</name>
</gene>
<evidence type="ECO:0000313" key="2">
    <source>
        <dbReference type="Proteomes" id="UP001157418"/>
    </source>
</evidence>
<accession>A0AAU9N770</accession>
<dbReference type="Proteomes" id="UP001157418">
    <property type="component" value="Unassembled WGS sequence"/>
</dbReference>
<dbReference type="EMBL" id="CAKMRJ010004445">
    <property type="protein sequence ID" value="CAH1435774.1"/>
    <property type="molecule type" value="Genomic_DNA"/>
</dbReference>
<protein>
    <submittedName>
        <fullName evidence="1">Uncharacterized protein</fullName>
    </submittedName>
</protein>
<evidence type="ECO:0000313" key="1">
    <source>
        <dbReference type="EMBL" id="CAH1435774.1"/>
    </source>
</evidence>
<sequence>MEIIVFLSTRVGHRAWSVTVSHVYPFSLRFPSAHIAKSATSFLNSPLLLRTVISFQKRPRIGGKINPLYAVAAPVIASLIVGDVRGMVEEVFYNVVVATDVRNRRWGSPFGEAKTATFQLNEIGDFFSASADFEQFYTQLLLLAIADKESIPGRSCICIS</sequence>
<proteinExistence type="predicted"/>
<dbReference type="AlphaFoldDB" id="A0AAU9N770"/>
<organism evidence="1 2">
    <name type="scientific">Lactuca virosa</name>
    <dbReference type="NCBI Taxonomy" id="75947"/>
    <lineage>
        <taxon>Eukaryota</taxon>
        <taxon>Viridiplantae</taxon>
        <taxon>Streptophyta</taxon>
        <taxon>Embryophyta</taxon>
        <taxon>Tracheophyta</taxon>
        <taxon>Spermatophyta</taxon>
        <taxon>Magnoliopsida</taxon>
        <taxon>eudicotyledons</taxon>
        <taxon>Gunneridae</taxon>
        <taxon>Pentapetalae</taxon>
        <taxon>asterids</taxon>
        <taxon>campanulids</taxon>
        <taxon>Asterales</taxon>
        <taxon>Asteraceae</taxon>
        <taxon>Cichorioideae</taxon>
        <taxon>Cichorieae</taxon>
        <taxon>Lactucinae</taxon>
        <taxon>Lactuca</taxon>
    </lineage>
</organism>